<evidence type="ECO:0000313" key="3">
    <source>
        <dbReference type="Proteomes" id="UP000198988"/>
    </source>
</evidence>
<evidence type="ECO:0000259" key="1">
    <source>
        <dbReference type="Pfam" id="PF08318"/>
    </source>
</evidence>
<dbReference type="Pfam" id="PF08318">
    <property type="entry name" value="COG4_m"/>
    <property type="match status" value="1"/>
</dbReference>
<dbReference type="InterPro" id="IPR013167">
    <property type="entry name" value="COG4_M"/>
</dbReference>
<dbReference type="AlphaFoldDB" id="A0A1H6M9Q6"/>
<reference evidence="3" key="1">
    <citation type="submission" date="2016-06" db="EMBL/GenBank/DDBJ databases">
        <authorList>
            <person name="Petersen J."/>
            <person name="Sayavedra L."/>
        </authorList>
    </citation>
    <scope>NUCLEOTIDE SEQUENCE [LARGE SCALE GENOMIC DNA]</scope>
    <source>
        <strain evidence="3">BazSymA</strain>
    </source>
</reference>
<proteinExistence type="predicted"/>
<feature type="domain" description="COG4 transport protein middle alpha-helical bundle" evidence="1">
    <location>
        <begin position="11"/>
        <end position="63"/>
    </location>
</feature>
<dbReference type="EMBL" id="CDSC02000394">
    <property type="protein sequence ID" value="SEH98140.1"/>
    <property type="molecule type" value="Genomic_DNA"/>
</dbReference>
<name>A0A1H6M9Q6_9GAMM</name>
<sequence>MDNQVQTPFQISDTADKNMRLAEVMGPEDKRANVTYADLATQLFELIAKVVEVRQPVVETFYGM</sequence>
<evidence type="ECO:0000313" key="2">
    <source>
        <dbReference type="EMBL" id="SEH98140.1"/>
    </source>
</evidence>
<gene>
    <name evidence="2" type="ORF">BAZSYMA_ACONTIG54434_0</name>
</gene>
<protein>
    <submittedName>
        <fullName evidence="2">Protein containing COG4 transport domain</fullName>
    </submittedName>
</protein>
<dbReference type="Proteomes" id="UP000198988">
    <property type="component" value="Unassembled WGS sequence"/>
</dbReference>
<organism evidence="2 3">
    <name type="scientific">Bathymodiolus azoricus thioautotrophic gill symbiont</name>
    <dbReference type="NCBI Taxonomy" id="235205"/>
    <lineage>
        <taxon>Bacteria</taxon>
        <taxon>Pseudomonadati</taxon>
        <taxon>Pseudomonadota</taxon>
        <taxon>Gammaproteobacteria</taxon>
        <taxon>sulfur-oxidizing symbionts</taxon>
    </lineage>
</organism>
<dbReference type="RefSeq" id="WP_090717472.1">
    <property type="nucleotide sequence ID" value="NZ_CDSC02000394.1"/>
</dbReference>
<accession>A0A1H6M9Q6</accession>